<dbReference type="EMBL" id="JAFLRD010000023">
    <property type="protein sequence ID" value="MBO0417989.1"/>
    <property type="molecule type" value="Genomic_DNA"/>
</dbReference>
<evidence type="ECO:0000313" key="4">
    <source>
        <dbReference type="Proteomes" id="UP000664349"/>
    </source>
</evidence>
<accession>A0ABS3GSF6</accession>
<evidence type="ECO:0000256" key="2">
    <source>
        <dbReference type="ARBA" id="ARBA00022801"/>
    </source>
</evidence>
<dbReference type="InterPro" id="IPR050563">
    <property type="entry name" value="4-hydroxybenzoyl-CoA_TE"/>
</dbReference>
<name>A0ABS3GSF6_9NEIS</name>
<sequence length="148" mass="16960">MTADLKAAASLPAAEIEIEIPFHDVDVLHVAWHGHYVKYFELARTALLRSFDYDYPQMRDSGYAWPVTECYLKYVRPARYGQRVIARAQLTEYENRLKVVYQLRDALSGEKLTQGHTVQVALDLADDMALQFVTPAVLWNKLGIPCEE</sequence>
<dbReference type="PANTHER" id="PTHR31793:SF27">
    <property type="entry name" value="NOVEL THIOESTERASE SUPERFAMILY DOMAIN AND SAPOSIN A-TYPE DOMAIN CONTAINING PROTEIN (0610012H03RIK)"/>
    <property type="match status" value="1"/>
</dbReference>
<dbReference type="CDD" id="cd00586">
    <property type="entry name" value="4HBT"/>
    <property type="match status" value="1"/>
</dbReference>
<proteinExistence type="inferred from homology"/>
<evidence type="ECO:0000256" key="1">
    <source>
        <dbReference type="ARBA" id="ARBA00005953"/>
    </source>
</evidence>
<dbReference type="Proteomes" id="UP000664349">
    <property type="component" value="Unassembled WGS sequence"/>
</dbReference>
<dbReference type="RefSeq" id="WP_043590872.1">
    <property type="nucleotide sequence ID" value="NZ_AP019312.1"/>
</dbReference>
<protein>
    <submittedName>
        <fullName evidence="3">Acyl-CoA thioesterase</fullName>
    </submittedName>
</protein>
<reference evidence="3 4" key="1">
    <citation type="submission" date="2021-03" db="EMBL/GenBank/DDBJ databases">
        <title>First Case of infection caused by Chromobacterium haemolyticum derived from water in China.</title>
        <authorList>
            <person name="Chen J."/>
            <person name="Liu C."/>
        </authorList>
    </citation>
    <scope>NUCLEOTIDE SEQUENCE [LARGE SCALE GENOMIC DNA]</scope>
    <source>
        <strain evidence="3 4">WJ-5</strain>
    </source>
</reference>
<dbReference type="Gene3D" id="3.10.129.10">
    <property type="entry name" value="Hotdog Thioesterase"/>
    <property type="match status" value="1"/>
</dbReference>
<dbReference type="Pfam" id="PF13279">
    <property type="entry name" value="4HBT_2"/>
    <property type="match status" value="1"/>
</dbReference>
<dbReference type="InterPro" id="IPR029069">
    <property type="entry name" value="HotDog_dom_sf"/>
</dbReference>
<gene>
    <name evidence="3" type="ORF">J1C50_21005</name>
</gene>
<dbReference type="SUPFAM" id="SSF54637">
    <property type="entry name" value="Thioesterase/thiol ester dehydrase-isomerase"/>
    <property type="match status" value="1"/>
</dbReference>
<evidence type="ECO:0000313" key="3">
    <source>
        <dbReference type="EMBL" id="MBO0417989.1"/>
    </source>
</evidence>
<keyword evidence="4" id="KW-1185">Reference proteome</keyword>
<comment type="caution">
    <text evidence="3">The sequence shown here is derived from an EMBL/GenBank/DDBJ whole genome shotgun (WGS) entry which is preliminary data.</text>
</comment>
<dbReference type="GeneID" id="58561281"/>
<comment type="similarity">
    <text evidence="1">Belongs to the 4-hydroxybenzoyl-CoA thioesterase family.</text>
</comment>
<organism evidence="3 4">
    <name type="scientific">Chromobacterium haemolyticum</name>
    <dbReference type="NCBI Taxonomy" id="394935"/>
    <lineage>
        <taxon>Bacteria</taxon>
        <taxon>Pseudomonadati</taxon>
        <taxon>Pseudomonadota</taxon>
        <taxon>Betaproteobacteria</taxon>
        <taxon>Neisseriales</taxon>
        <taxon>Chromobacteriaceae</taxon>
        <taxon>Chromobacterium</taxon>
    </lineage>
</organism>
<dbReference type="PANTHER" id="PTHR31793">
    <property type="entry name" value="4-HYDROXYBENZOYL-COA THIOESTERASE FAMILY MEMBER"/>
    <property type="match status" value="1"/>
</dbReference>
<keyword evidence="2" id="KW-0378">Hydrolase</keyword>